<protein>
    <submittedName>
        <fullName evidence="2">Transposon Tf2-12 polyprotein</fullName>
    </submittedName>
</protein>
<dbReference type="SUPFAM" id="SSF56672">
    <property type="entry name" value="DNA/RNA polymerases"/>
    <property type="match status" value="1"/>
</dbReference>
<dbReference type="PROSITE" id="PS50878">
    <property type="entry name" value="RT_POL"/>
    <property type="match status" value="1"/>
</dbReference>
<dbReference type="AlphaFoldDB" id="A0AAW2LN17"/>
<dbReference type="InterPro" id="IPR043128">
    <property type="entry name" value="Rev_trsase/Diguanyl_cyclase"/>
</dbReference>
<reference evidence="2" key="1">
    <citation type="submission" date="2020-06" db="EMBL/GenBank/DDBJ databases">
        <authorList>
            <person name="Li T."/>
            <person name="Hu X."/>
            <person name="Zhang T."/>
            <person name="Song X."/>
            <person name="Zhang H."/>
            <person name="Dai N."/>
            <person name="Sheng W."/>
            <person name="Hou X."/>
            <person name="Wei L."/>
        </authorList>
    </citation>
    <scope>NUCLEOTIDE SEQUENCE</scope>
    <source>
        <strain evidence="2">G02</strain>
        <tissue evidence="2">Leaf</tissue>
    </source>
</reference>
<evidence type="ECO:0000259" key="1">
    <source>
        <dbReference type="PROSITE" id="PS50878"/>
    </source>
</evidence>
<name>A0AAW2LN17_SESRA</name>
<dbReference type="EMBL" id="JACGWJ010000024">
    <property type="protein sequence ID" value="KAL0319735.1"/>
    <property type="molecule type" value="Genomic_DNA"/>
</dbReference>
<gene>
    <name evidence="2" type="ORF">Sradi_5235000</name>
</gene>
<comment type="caution">
    <text evidence="2">The sequence shown here is derived from an EMBL/GenBank/DDBJ whole genome shotgun (WGS) entry which is preliminary data.</text>
</comment>
<dbReference type="PANTHER" id="PTHR33064:SF37">
    <property type="entry name" value="RIBONUCLEASE H"/>
    <property type="match status" value="1"/>
</dbReference>
<dbReference type="Pfam" id="PF00078">
    <property type="entry name" value="RVT_1"/>
    <property type="match status" value="1"/>
</dbReference>
<reference evidence="2" key="2">
    <citation type="journal article" date="2024" name="Plant">
        <title>Genomic evolution and insights into agronomic trait innovations of Sesamum species.</title>
        <authorList>
            <person name="Miao H."/>
            <person name="Wang L."/>
            <person name="Qu L."/>
            <person name="Liu H."/>
            <person name="Sun Y."/>
            <person name="Le M."/>
            <person name="Wang Q."/>
            <person name="Wei S."/>
            <person name="Zheng Y."/>
            <person name="Lin W."/>
            <person name="Duan Y."/>
            <person name="Cao H."/>
            <person name="Xiong S."/>
            <person name="Wang X."/>
            <person name="Wei L."/>
            <person name="Li C."/>
            <person name="Ma Q."/>
            <person name="Ju M."/>
            <person name="Zhao R."/>
            <person name="Li G."/>
            <person name="Mu C."/>
            <person name="Tian Q."/>
            <person name="Mei H."/>
            <person name="Zhang T."/>
            <person name="Gao T."/>
            <person name="Zhang H."/>
        </authorList>
    </citation>
    <scope>NUCLEOTIDE SEQUENCE</scope>
    <source>
        <strain evidence="2">G02</strain>
    </source>
</reference>
<dbReference type="InterPro" id="IPR043502">
    <property type="entry name" value="DNA/RNA_pol_sf"/>
</dbReference>
<organism evidence="2">
    <name type="scientific">Sesamum radiatum</name>
    <name type="common">Black benniseed</name>
    <dbReference type="NCBI Taxonomy" id="300843"/>
    <lineage>
        <taxon>Eukaryota</taxon>
        <taxon>Viridiplantae</taxon>
        <taxon>Streptophyta</taxon>
        <taxon>Embryophyta</taxon>
        <taxon>Tracheophyta</taxon>
        <taxon>Spermatophyta</taxon>
        <taxon>Magnoliopsida</taxon>
        <taxon>eudicotyledons</taxon>
        <taxon>Gunneridae</taxon>
        <taxon>Pentapetalae</taxon>
        <taxon>asterids</taxon>
        <taxon>lamiids</taxon>
        <taxon>Lamiales</taxon>
        <taxon>Pedaliaceae</taxon>
        <taxon>Sesamum</taxon>
    </lineage>
</organism>
<dbReference type="PANTHER" id="PTHR33064">
    <property type="entry name" value="POL PROTEIN"/>
    <property type="match status" value="1"/>
</dbReference>
<dbReference type="Gene3D" id="3.30.70.270">
    <property type="match status" value="1"/>
</dbReference>
<sequence length="116" mass="13146">MEVYIDDILIKSIKEQDHIKDLQQCFQILKTFVLKLNPAKCTFGVRGGKFLGYMISERGIEANHKKINAIMDMPPPHSIKDAQKARRPIGSFKLMYFKVCGQGPPVLQGPPECEKV</sequence>
<accession>A0AAW2LN17</accession>
<feature type="domain" description="Reverse transcriptase" evidence="1">
    <location>
        <begin position="1"/>
        <end position="55"/>
    </location>
</feature>
<dbReference type="InterPro" id="IPR051320">
    <property type="entry name" value="Viral_Replic_Matur_Polypro"/>
</dbReference>
<dbReference type="InterPro" id="IPR000477">
    <property type="entry name" value="RT_dom"/>
</dbReference>
<proteinExistence type="predicted"/>
<evidence type="ECO:0000313" key="2">
    <source>
        <dbReference type="EMBL" id="KAL0319735.1"/>
    </source>
</evidence>